<dbReference type="SUPFAM" id="SSF161098">
    <property type="entry name" value="MetI-like"/>
    <property type="match status" value="1"/>
</dbReference>
<dbReference type="PANTHER" id="PTHR43386:SF1">
    <property type="entry name" value="D,D-DIPEPTIDE TRANSPORT SYSTEM PERMEASE PROTEIN DDPC-RELATED"/>
    <property type="match status" value="1"/>
</dbReference>
<evidence type="ECO:0000256" key="3">
    <source>
        <dbReference type="ARBA" id="ARBA00022475"/>
    </source>
</evidence>
<gene>
    <name evidence="9" type="ORF">BBIA_0407</name>
</gene>
<comment type="similarity">
    <text evidence="7">Belongs to the binding-protein-dependent transport system permease family.</text>
</comment>
<dbReference type="AlphaFoldDB" id="A0A087A1S3"/>
<evidence type="ECO:0000256" key="4">
    <source>
        <dbReference type="ARBA" id="ARBA00022692"/>
    </source>
</evidence>
<accession>A0A087A1S3</accession>
<dbReference type="InterPro" id="IPR000515">
    <property type="entry name" value="MetI-like"/>
</dbReference>
<dbReference type="STRING" id="1437608.GCA_000771645_02270"/>
<evidence type="ECO:0000313" key="9">
    <source>
        <dbReference type="EMBL" id="KFI52723.1"/>
    </source>
</evidence>
<evidence type="ECO:0000256" key="2">
    <source>
        <dbReference type="ARBA" id="ARBA00022448"/>
    </source>
</evidence>
<dbReference type="InterPro" id="IPR050366">
    <property type="entry name" value="BP-dependent_transpt_permease"/>
</dbReference>
<dbReference type="InterPro" id="IPR035906">
    <property type="entry name" value="MetI-like_sf"/>
</dbReference>
<dbReference type="PANTHER" id="PTHR43386">
    <property type="entry name" value="OLIGOPEPTIDE TRANSPORT SYSTEM PERMEASE PROTEIN APPC"/>
    <property type="match status" value="1"/>
</dbReference>
<dbReference type="Pfam" id="PF00528">
    <property type="entry name" value="BPD_transp_1"/>
    <property type="match status" value="1"/>
</dbReference>
<evidence type="ECO:0000256" key="7">
    <source>
        <dbReference type="RuleBase" id="RU363032"/>
    </source>
</evidence>
<feature type="transmembrane region" description="Helical" evidence="7">
    <location>
        <begin position="207"/>
        <end position="227"/>
    </location>
</feature>
<dbReference type="RefSeq" id="WP_051923654.1">
    <property type="nucleotide sequence ID" value="NZ_JDUU01000006.1"/>
</dbReference>
<proteinExistence type="inferred from homology"/>
<dbReference type="GO" id="GO:0005886">
    <property type="term" value="C:plasma membrane"/>
    <property type="evidence" value="ECO:0007669"/>
    <property type="project" value="UniProtKB-SubCell"/>
</dbReference>
<organism evidence="9 10">
    <name type="scientific">Bifidobacterium biavatii DSM 23969</name>
    <dbReference type="NCBI Taxonomy" id="1437608"/>
    <lineage>
        <taxon>Bacteria</taxon>
        <taxon>Bacillati</taxon>
        <taxon>Actinomycetota</taxon>
        <taxon>Actinomycetes</taxon>
        <taxon>Bifidobacteriales</taxon>
        <taxon>Bifidobacteriaceae</taxon>
        <taxon>Bifidobacterium</taxon>
    </lineage>
</organism>
<dbReference type="EMBL" id="JGYN01000004">
    <property type="protein sequence ID" value="KFI52723.1"/>
    <property type="molecule type" value="Genomic_DNA"/>
</dbReference>
<comment type="subcellular location">
    <subcellularLocation>
        <location evidence="1 7">Cell membrane</location>
        <topology evidence="1 7">Multi-pass membrane protein</topology>
    </subcellularLocation>
</comment>
<dbReference type="PROSITE" id="PS50928">
    <property type="entry name" value="ABC_TM1"/>
    <property type="match status" value="1"/>
</dbReference>
<keyword evidence="3" id="KW-1003">Cell membrane</keyword>
<dbReference type="GO" id="GO:0055085">
    <property type="term" value="P:transmembrane transport"/>
    <property type="evidence" value="ECO:0007669"/>
    <property type="project" value="InterPro"/>
</dbReference>
<feature type="transmembrane region" description="Helical" evidence="7">
    <location>
        <begin position="21"/>
        <end position="39"/>
    </location>
</feature>
<feature type="transmembrane region" description="Helical" evidence="7">
    <location>
        <begin position="143"/>
        <end position="160"/>
    </location>
</feature>
<dbReference type="OrthoDB" id="9812701at2"/>
<evidence type="ECO:0000259" key="8">
    <source>
        <dbReference type="PROSITE" id="PS50928"/>
    </source>
</evidence>
<feature type="transmembrane region" description="Helical" evidence="7">
    <location>
        <begin position="247"/>
        <end position="268"/>
    </location>
</feature>
<evidence type="ECO:0000256" key="5">
    <source>
        <dbReference type="ARBA" id="ARBA00022989"/>
    </source>
</evidence>
<keyword evidence="6 7" id="KW-0472">Membrane</keyword>
<keyword evidence="4 7" id="KW-0812">Transmembrane</keyword>
<evidence type="ECO:0000256" key="1">
    <source>
        <dbReference type="ARBA" id="ARBA00004651"/>
    </source>
</evidence>
<keyword evidence="2 7" id="KW-0813">Transport</keyword>
<feature type="transmembrane region" description="Helical" evidence="7">
    <location>
        <begin position="113"/>
        <end position="137"/>
    </location>
</feature>
<comment type="caution">
    <text evidence="9">The sequence shown here is derived from an EMBL/GenBank/DDBJ whole genome shotgun (WGS) entry which is preliminary data.</text>
</comment>
<sequence>MTGKQVKPKEYDPARIRMFSGCALLLVTLLVCFIVPILIHADPYAQDVANGLRSPYAEHIMGTDALGRDIFARLLYGGQTDLIVAMVAVIAPLILGTFLGASGGYYGGWLDTLIMRIADVISAFPFYVLAIALVFVIGNGMGSVFTAIAIVSWVPYCRLVRAEASRIKNLDFISAAKMGNLSDLRIIINHVMPNVMHQALTYAVTDASANIGVIVTLSYFGMGLVPPQPDWGQMLSEGQQYFANGDYYLIFFPALAIIIASFAFSLIGEGLNVDKETR</sequence>
<reference evidence="9 10" key="1">
    <citation type="submission" date="2014-03" db="EMBL/GenBank/DDBJ databases">
        <title>Genomics of Bifidobacteria.</title>
        <authorList>
            <person name="Ventura M."/>
            <person name="Milani C."/>
            <person name="Lugli G.A."/>
        </authorList>
    </citation>
    <scope>NUCLEOTIDE SEQUENCE [LARGE SCALE GENOMIC DNA]</scope>
    <source>
        <strain evidence="9 10">DSM 23969</strain>
    </source>
</reference>
<keyword evidence="10" id="KW-1185">Reference proteome</keyword>
<evidence type="ECO:0000313" key="10">
    <source>
        <dbReference type="Proteomes" id="UP000029108"/>
    </source>
</evidence>
<name>A0A087A1S3_9BIFI</name>
<keyword evidence="5 7" id="KW-1133">Transmembrane helix</keyword>
<feature type="domain" description="ABC transmembrane type-1" evidence="8">
    <location>
        <begin position="78"/>
        <end position="268"/>
    </location>
</feature>
<dbReference type="Proteomes" id="UP000029108">
    <property type="component" value="Unassembled WGS sequence"/>
</dbReference>
<dbReference type="Gene3D" id="1.10.3720.10">
    <property type="entry name" value="MetI-like"/>
    <property type="match status" value="1"/>
</dbReference>
<protein>
    <submittedName>
        <fullName evidence="9">Oligopeptide transport system permease AppC</fullName>
    </submittedName>
</protein>
<dbReference type="CDD" id="cd06261">
    <property type="entry name" value="TM_PBP2"/>
    <property type="match status" value="1"/>
</dbReference>
<evidence type="ECO:0000256" key="6">
    <source>
        <dbReference type="ARBA" id="ARBA00023136"/>
    </source>
</evidence>
<feature type="transmembrane region" description="Helical" evidence="7">
    <location>
        <begin position="82"/>
        <end position="101"/>
    </location>
</feature>
<dbReference type="eggNOG" id="COG1173">
    <property type="taxonomic scope" value="Bacteria"/>
</dbReference>